<evidence type="ECO:0000313" key="3">
    <source>
        <dbReference type="Proteomes" id="UP000007014"/>
    </source>
</evidence>
<feature type="compositionally biased region" description="Polar residues" evidence="1">
    <location>
        <begin position="1387"/>
        <end position="1402"/>
    </location>
</feature>
<name>M1US70_CYAM1</name>
<feature type="region of interest" description="Disordered" evidence="1">
    <location>
        <begin position="28"/>
        <end position="54"/>
    </location>
</feature>
<evidence type="ECO:0000256" key="1">
    <source>
        <dbReference type="SAM" id="MobiDB-lite"/>
    </source>
</evidence>
<reference evidence="2 3" key="1">
    <citation type="journal article" date="2004" name="Nature">
        <title>Genome sequence of the ultrasmall unicellular red alga Cyanidioschyzon merolae 10D.</title>
        <authorList>
            <person name="Matsuzaki M."/>
            <person name="Misumi O."/>
            <person name="Shin-i T."/>
            <person name="Maruyama S."/>
            <person name="Takahara M."/>
            <person name="Miyagishima S."/>
            <person name="Mori T."/>
            <person name="Nishida K."/>
            <person name="Yagisawa F."/>
            <person name="Nishida K."/>
            <person name="Yoshida Y."/>
            <person name="Nishimura Y."/>
            <person name="Nakao S."/>
            <person name="Kobayashi T."/>
            <person name="Momoyama Y."/>
            <person name="Higashiyama T."/>
            <person name="Minoda A."/>
            <person name="Sano M."/>
            <person name="Nomoto H."/>
            <person name="Oishi K."/>
            <person name="Hayashi H."/>
            <person name="Ohta F."/>
            <person name="Nishizaka S."/>
            <person name="Haga S."/>
            <person name="Miura S."/>
            <person name="Morishita T."/>
            <person name="Kabeya Y."/>
            <person name="Terasawa K."/>
            <person name="Suzuki Y."/>
            <person name="Ishii Y."/>
            <person name="Asakawa S."/>
            <person name="Takano H."/>
            <person name="Ohta N."/>
            <person name="Kuroiwa H."/>
            <person name="Tanaka K."/>
            <person name="Shimizu N."/>
            <person name="Sugano S."/>
            <person name="Sato N."/>
            <person name="Nozaki H."/>
            <person name="Ogasawara N."/>
            <person name="Kohara Y."/>
            <person name="Kuroiwa T."/>
        </authorList>
    </citation>
    <scope>NUCLEOTIDE SEQUENCE [LARGE SCALE GENOMIC DNA]</scope>
    <source>
        <strain evidence="2 3">10D</strain>
    </source>
</reference>
<proteinExistence type="predicted"/>
<reference evidence="2 3" key="2">
    <citation type="journal article" date="2007" name="BMC Biol.">
        <title>A 100%-complete sequence reveals unusually simple genomic features in the hot-spring red alga Cyanidioschyzon merolae.</title>
        <authorList>
            <person name="Nozaki H."/>
            <person name="Takano H."/>
            <person name="Misumi O."/>
            <person name="Terasawa K."/>
            <person name="Matsuzaki M."/>
            <person name="Maruyama S."/>
            <person name="Nishida K."/>
            <person name="Yagisawa F."/>
            <person name="Yoshida Y."/>
            <person name="Fujiwara T."/>
            <person name="Takio S."/>
            <person name="Tamura K."/>
            <person name="Chung S.J."/>
            <person name="Nakamura S."/>
            <person name="Kuroiwa H."/>
            <person name="Tanaka K."/>
            <person name="Sato N."/>
            <person name="Kuroiwa T."/>
        </authorList>
    </citation>
    <scope>NUCLEOTIDE SEQUENCE [LARGE SCALE GENOMIC DNA]</scope>
    <source>
        <strain evidence="2 3">10D</strain>
    </source>
</reference>
<gene>
    <name evidence="2" type="ORF">CYME_CMK127C</name>
</gene>
<dbReference type="Proteomes" id="UP000007014">
    <property type="component" value="Chromosome 11"/>
</dbReference>
<dbReference type="GeneID" id="16994486"/>
<dbReference type="EMBL" id="AP006493">
    <property type="protein sequence ID" value="BAM80506.1"/>
    <property type="molecule type" value="Genomic_DNA"/>
</dbReference>
<feature type="region of interest" description="Disordered" evidence="1">
    <location>
        <begin position="1387"/>
        <end position="1444"/>
    </location>
</feature>
<dbReference type="RefSeq" id="XP_005536542.1">
    <property type="nucleotide sequence ID" value="XM_005536485.1"/>
</dbReference>
<keyword evidence="3" id="KW-1185">Reference proteome</keyword>
<sequence length="1530" mass="168535">METELYRESALFSWDEVATWTTRSLATGRTAEPESIASPGGPTASQGATQTALEASSGRVVDAGAVFGAPVRDSEAGFNDEYIEVLIWRLLRHKERDRAGASLWLEIARKRFYGSMQKFPDPGALGNLSTLQATLAQVLHGERWRLLDESISAVVFGADPSWCYLLVAGTRLVCVRLSALKSAQTEVVAYEYRNGLGVGTALSSERVMRTPGSMRRESVQESHLDTETADMRYFSMETYAPFPSNTVQTLHLPTEVYAIQALEDAPHAFIAFARSGHLFRIEIMQPTGMDVTNVSYTLTTLASPKSFRNFGPAKRILQSLKTPGRLGATAGASTPTRVSPLGVERRTPWLASSRSAGRAFGQVPIVATCAMRGHVLMLDMEGIFRLWDLGNPQVFVESVPWRASLASSGSFGLVPHTHSVEIAAPNGVMASFLAVVSVLDASGLLRLQLIHVVLRRAAEENSTPTGLELTTQLLADAEAPAEELTTCCFWQSQQALCLGWANGSITLIPVSADAISSASTREASGEPWWSFSLKPVYSIAAEDEIDADLHLQGALDRTPGRDPVERILAPHRFPWGTVYRVLQRSLRSEQDAANTSAVTSEYALDQSMSPWTLSASPCLVRYLRERLVELATQDPATMDRFLRRVRMFYLENDASVLQLQPMPLLDAFSLVVHPWGAAVLRLCDASECLFFRSRDHSFSTNQGDALPWMTFLSRLLVERFNASRCDASIGGSTPALEPLASPPALLQQDDSAALLHHLWDIVTGPCLLTADALQRLQPPPGLLAVVQATSLPQIAYVRRTFAGIGANLAALGQQQQQQQLNFWNHQERLWDLALRISTSAELSDQYGHHFVERMLGNGEWLVWLKMQHALSTDSVNANASASAGSATWLTLVPLLIRPSPSMVRLLVEKAPLHWALLLIDSFYENEMPAVRAHVAGLIALQRWREERQTDPVSPFVEAWTELQQKQRPLDLELLPQLVGSMSGALDYAERMVEFLEDQQAHEAACQMARVALATLRAERHVQAGGEPQPGLVSVRERTEREITQTQLGFFLFMRALDTNALDEALSVLVKDLRESSAPQTRDALYLLLQKAIEMKGMPWLLAQSLPPLCFLRSAEALWRLATACDLERAGSLYETTCAVYMTRNEWWLAACVAVDWAERTRQALDAVPAAQQAQLLVDASAAGESERVTWLLEQRQCALQLALYLLKQAGDKAVPVTPSWVMVQEADIRRAWLLVRYQRALRRQLNASGHSSGNLRFLFETSDAAARSVAYQLVASPHRFDGESGIMAALRLTCLWWNEATAATAASSDAAAPSMALADVRRETARIIRLAVERVQPLYDEHAAADAALVQIDKELEAALNYAALTARTGYVFTPALEAWIQCTGKPMQTASSERRTNSQGIATERLPNRDLDPAAIPTSTAEARIPSRKQSDDASESKPAPSTFKTKVTVGIASAPRWLVDAVALRENHLESMLKLLIQKQLYADAAQLVVLRLECSSPRRHPIYLSQHVLLQLRELLNAAPDTSATTS</sequence>
<accession>M1US70</accession>
<dbReference type="OrthoDB" id="10614103at2759"/>
<organism evidence="2 3">
    <name type="scientific">Cyanidioschyzon merolae (strain NIES-3377 / 10D)</name>
    <name type="common">Unicellular red alga</name>
    <dbReference type="NCBI Taxonomy" id="280699"/>
    <lineage>
        <taxon>Eukaryota</taxon>
        <taxon>Rhodophyta</taxon>
        <taxon>Bangiophyceae</taxon>
        <taxon>Cyanidiales</taxon>
        <taxon>Cyanidiaceae</taxon>
        <taxon>Cyanidioschyzon</taxon>
    </lineage>
</organism>
<feature type="compositionally biased region" description="Polar residues" evidence="1">
    <location>
        <begin position="43"/>
        <end position="54"/>
    </location>
</feature>
<protein>
    <submittedName>
        <fullName evidence="2">Uncharacterized protein</fullName>
    </submittedName>
</protein>
<dbReference type="Gramene" id="CMK127CT">
    <property type="protein sequence ID" value="CMK127CT"/>
    <property type="gene ID" value="CMK127C"/>
</dbReference>
<dbReference type="KEGG" id="cme:CYME_CMK127C"/>
<dbReference type="HOGENOM" id="CLU_247323_0_0_1"/>
<evidence type="ECO:0000313" key="2">
    <source>
        <dbReference type="EMBL" id="BAM80506.1"/>
    </source>
</evidence>